<dbReference type="SUPFAM" id="SSF49899">
    <property type="entry name" value="Concanavalin A-like lectins/glucanases"/>
    <property type="match status" value="1"/>
</dbReference>
<organism evidence="1 2">
    <name type="scientific">Salmo salar</name>
    <name type="common">Atlantic salmon</name>
    <dbReference type="NCBI Taxonomy" id="8030"/>
    <lineage>
        <taxon>Eukaryota</taxon>
        <taxon>Metazoa</taxon>
        <taxon>Chordata</taxon>
        <taxon>Craniata</taxon>
        <taxon>Vertebrata</taxon>
        <taxon>Euteleostomi</taxon>
        <taxon>Actinopterygii</taxon>
        <taxon>Neopterygii</taxon>
        <taxon>Teleostei</taxon>
        <taxon>Protacanthopterygii</taxon>
        <taxon>Salmoniformes</taxon>
        <taxon>Salmonidae</taxon>
        <taxon>Salmoninae</taxon>
        <taxon>Salmo</taxon>
    </lineage>
</organism>
<dbReference type="PANTHER" id="PTHR15036">
    <property type="entry name" value="PIKACHURIN-LIKE PROTEIN"/>
    <property type="match status" value="1"/>
</dbReference>
<dbReference type="InterPro" id="IPR050372">
    <property type="entry name" value="Neurexin-related_CASP"/>
</dbReference>
<dbReference type="InterPro" id="IPR013320">
    <property type="entry name" value="ConA-like_dom_sf"/>
</dbReference>
<reference evidence="2" key="1">
    <citation type="submission" date="2025-08" db="UniProtKB">
        <authorList>
            <consortium name="RefSeq"/>
        </authorList>
    </citation>
    <scope>IDENTIFICATION</scope>
</reference>
<dbReference type="Proteomes" id="UP001652741">
    <property type="component" value="Chromosome ssa15"/>
</dbReference>
<dbReference type="RefSeq" id="XP_045551623.1">
    <property type="nucleotide sequence ID" value="XM_045695667.1"/>
</dbReference>
<accession>A0ABM3CYJ5</accession>
<evidence type="ECO:0000313" key="2">
    <source>
        <dbReference type="RefSeq" id="XP_045551623.1"/>
    </source>
</evidence>
<dbReference type="GeneID" id="123723870"/>
<dbReference type="PANTHER" id="PTHR15036:SF65">
    <property type="entry name" value="LAMININ SUBUNIT ALPHA-2"/>
    <property type="match status" value="1"/>
</dbReference>
<name>A0ABM3CYJ5_SALSA</name>
<dbReference type="Gene3D" id="2.60.120.200">
    <property type="match status" value="1"/>
</dbReference>
<evidence type="ECO:0000313" key="1">
    <source>
        <dbReference type="Proteomes" id="UP001652741"/>
    </source>
</evidence>
<proteinExistence type="predicted"/>
<gene>
    <name evidence="2" type="primary">LOC123723870</name>
</gene>
<sequence length="139" mass="15116">MRDIEVSRTPYNLLSSSDYTGLTKGCSVENLHTVSFSKPGHVELKSMSFDAGTEISLSFTTKSDKGIILFGSGGTNGTSSQFQLPKRRHRQSGEPFLAVLLNKGALEVLVFTGSHSPRKVVRKPDQGILHDGRDWAAGH</sequence>
<protein>
    <submittedName>
        <fullName evidence="2">Laminin subunit alpha-2</fullName>
    </submittedName>
</protein>
<keyword evidence="1" id="KW-1185">Reference proteome</keyword>